<keyword evidence="1" id="KW-1133">Transmembrane helix</keyword>
<feature type="transmembrane region" description="Helical" evidence="1">
    <location>
        <begin position="110"/>
        <end position="132"/>
    </location>
</feature>
<dbReference type="Proteomes" id="UP001068021">
    <property type="component" value="Unassembled WGS sequence"/>
</dbReference>
<keyword evidence="1" id="KW-0472">Membrane</keyword>
<protein>
    <submittedName>
        <fullName evidence="2">Uncharacterized protein</fullName>
    </submittedName>
</protein>
<keyword evidence="3" id="KW-1185">Reference proteome</keyword>
<name>A0A9E4ZUK9_9EURY</name>
<comment type="caution">
    <text evidence="2">The sequence shown here is derived from an EMBL/GenBank/DDBJ whole genome shotgun (WGS) entry which is preliminary data.</text>
</comment>
<proteinExistence type="predicted"/>
<accession>A0A9E4ZUK9</accession>
<feature type="transmembrane region" description="Helical" evidence="1">
    <location>
        <begin position="76"/>
        <end position="98"/>
    </location>
</feature>
<keyword evidence="1" id="KW-0812">Transmembrane</keyword>
<reference evidence="2" key="1">
    <citation type="submission" date="2022-12" db="EMBL/GenBank/DDBJ databases">
        <title>Reclassification of two methanogenic archaea species isolated from the Kolyma lowland permafrost.</title>
        <authorList>
            <person name="Trubitsyn V.E."/>
            <person name="Rivkina E.M."/>
            <person name="Shcherbakova V.A."/>
        </authorList>
    </citation>
    <scope>NUCLEOTIDE SEQUENCE</scope>
    <source>
        <strain evidence="2">M2</strain>
    </source>
</reference>
<organism evidence="2 3">
    <name type="scientific">Methanobacterium veterum</name>
    <dbReference type="NCBI Taxonomy" id="408577"/>
    <lineage>
        <taxon>Archaea</taxon>
        <taxon>Methanobacteriati</taxon>
        <taxon>Methanobacteriota</taxon>
        <taxon>Methanomada group</taxon>
        <taxon>Methanobacteria</taxon>
        <taxon>Methanobacteriales</taxon>
        <taxon>Methanobacteriaceae</taxon>
        <taxon>Methanobacterium</taxon>
    </lineage>
</organism>
<evidence type="ECO:0000256" key="1">
    <source>
        <dbReference type="SAM" id="Phobius"/>
    </source>
</evidence>
<evidence type="ECO:0000313" key="3">
    <source>
        <dbReference type="Proteomes" id="UP001068021"/>
    </source>
</evidence>
<dbReference type="EMBL" id="JAPVER010000018">
    <property type="protein sequence ID" value="MCZ3364401.1"/>
    <property type="molecule type" value="Genomic_DNA"/>
</dbReference>
<dbReference type="AlphaFoldDB" id="A0A9E4ZUK9"/>
<dbReference type="RefSeq" id="WP_052375918.1">
    <property type="nucleotide sequence ID" value="NZ_JAPVER010000018.1"/>
</dbReference>
<sequence length="134" mass="14949">MVSNKEISQRLRAKTEGMALSYLVCDTCGGYYELQPGESPESFDLECECGGQLLQSTSDSLISYNDEFKDYSSEIFLGYALIIFGGIFAFACGIYLTTRDDERANFHGKVIMAICLAPIIAVLAFLIFYKAFFH</sequence>
<evidence type="ECO:0000313" key="2">
    <source>
        <dbReference type="EMBL" id="MCZ3364401.1"/>
    </source>
</evidence>
<gene>
    <name evidence="2" type="ORF">O3H54_00760</name>
</gene>